<feature type="domain" description="Flagellin N-terminal" evidence="2">
    <location>
        <begin position="5"/>
        <end position="142"/>
    </location>
</feature>
<dbReference type="Pfam" id="PF00669">
    <property type="entry name" value="Flagellin_N"/>
    <property type="match status" value="1"/>
</dbReference>
<dbReference type="AlphaFoldDB" id="A0A3B0R1E9"/>
<gene>
    <name evidence="4" type="ORF">MNBD_DELTA01-341</name>
</gene>
<sequence length="277" mass="29147">MAVVINTNVAALVAQRNLAVANSKLTMSVQRLSSGYRINSAADDASGLARADQLRSQSRMIQVAMRNINDGVSAMEISDKAAEQITSILTRMGELAASAAQGTLDSTTRGYYKDEYDKLASEIDRIASTTEFGGNQLIDGSLTSITMFIGFKNTTNNQLSISLAQLDTGSGSGLSVTSGVLTSVSLALVAIDTISAALKSVNDARSVFGAATNRLSSALSNIQVSFTNFQAAESRIRDADFAYETAVFTRNQILVQAGTSILAQANLLPQSALQLLG</sequence>
<dbReference type="InterPro" id="IPR046358">
    <property type="entry name" value="Flagellin_C"/>
</dbReference>
<organism evidence="4">
    <name type="scientific">hydrothermal vent metagenome</name>
    <dbReference type="NCBI Taxonomy" id="652676"/>
    <lineage>
        <taxon>unclassified sequences</taxon>
        <taxon>metagenomes</taxon>
        <taxon>ecological metagenomes</taxon>
    </lineage>
</organism>
<dbReference type="Gene3D" id="6.10.10.10">
    <property type="entry name" value="Flagellar export chaperone, C-terminal domain"/>
    <property type="match status" value="1"/>
</dbReference>
<evidence type="ECO:0000313" key="4">
    <source>
        <dbReference type="EMBL" id="VAV85547.1"/>
    </source>
</evidence>
<keyword evidence="4" id="KW-0282">Flagellum</keyword>
<keyword evidence="1" id="KW-0975">Bacterial flagellum</keyword>
<dbReference type="EMBL" id="UOEA01000090">
    <property type="protein sequence ID" value="VAV85547.1"/>
    <property type="molecule type" value="Genomic_DNA"/>
</dbReference>
<protein>
    <submittedName>
        <fullName evidence="4">Flagellin protein FlaA</fullName>
    </submittedName>
</protein>
<evidence type="ECO:0000259" key="2">
    <source>
        <dbReference type="Pfam" id="PF00669"/>
    </source>
</evidence>
<keyword evidence="4" id="KW-0966">Cell projection</keyword>
<dbReference type="Gene3D" id="6.10.280.190">
    <property type="match status" value="1"/>
</dbReference>
<dbReference type="InterPro" id="IPR001492">
    <property type="entry name" value="Flagellin"/>
</dbReference>
<dbReference type="PRINTS" id="PR00207">
    <property type="entry name" value="FLAGELLIN"/>
</dbReference>
<dbReference type="PANTHER" id="PTHR42792">
    <property type="entry name" value="FLAGELLIN"/>
    <property type="match status" value="1"/>
</dbReference>
<reference evidence="4" key="1">
    <citation type="submission" date="2018-06" db="EMBL/GenBank/DDBJ databases">
        <authorList>
            <person name="Zhirakovskaya E."/>
        </authorList>
    </citation>
    <scope>NUCLEOTIDE SEQUENCE</scope>
</reference>
<accession>A0A3B0R1E9</accession>
<dbReference type="InterPro" id="IPR001029">
    <property type="entry name" value="Flagellin_N"/>
</dbReference>
<dbReference type="Gene3D" id="1.20.1330.10">
    <property type="entry name" value="f41 fragment of flagellin, N-terminal domain"/>
    <property type="match status" value="1"/>
</dbReference>
<dbReference type="GO" id="GO:0005198">
    <property type="term" value="F:structural molecule activity"/>
    <property type="evidence" value="ECO:0007669"/>
    <property type="project" value="InterPro"/>
</dbReference>
<dbReference type="GO" id="GO:0009288">
    <property type="term" value="C:bacterial-type flagellum"/>
    <property type="evidence" value="ECO:0007669"/>
    <property type="project" value="InterPro"/>
</dbReference>
<dbReference type="InterPro" id="IPR042187">
    <property type="entry name" value="Flagellin_C_sub2"/>
</dbReference>
<evidence type="ECO:0000256" key="1">
    <source>
        <dbReference type="ARBA" id="ARBA00023143"/>
    </source>
</evidence>
<dbReference type="PANTHER" id="PTHR42792:SF2">
    <property type="entry name" value="FLAGELLIN"/>
    <property type="match status" value="1"/>
</dbReference>
<feature type="domain" description="Flagellin C-terminal" evidence="3">
    <location>
        <begin position="191"/>
        <end position="276"/>
    </location>
</feature>
<dbReference type="SUPFAM" id="SSF64518">
    <property type="entry name" value="Phase 1 flagellin"/>
    <property type="match status" value="1"/>
</dbReference>
<evidence type="ECO:0000259" key="3">
    <source>
        <dbReference type="Pfam" id="PF00700"/>
    </source>
</evidence>
<proteinExistence type="predicted"/>
<keyword evidence="4" id="KW-0969">Cilium</keyword>
<name>A0A3B0R1E9_9ZZZZ</name>
<dbReference type="Pfam" id="PF00700">
    <property type="entry name" value="Flagellin_C"/>
    <property type="match status" value="1"/>
</dbReference>